<accession>A0A3G6M2B8</accession>
<organism evidence="2 3">
    <name type="scientific">Chryseobacterium carnipullorum</name>
    <dbReference type="NCBI Taxonomy" id="1124835"/>
    <lineage>
        <taxon>Bacteria</taxon>
        <taxon>Pseudomonadati</taxon>
        <taxon>Bacteroidota</taxon>
        <taxon>Flavobacteriia</taxon>
        <taxon>Flavobacteriales</taxon>
        <taxon>Weeksellaceae</taxon>
        <taxon>Chryseobacterium group</taxon>
        <taxon>Chryseobacterium</taxon>
    </lineage>
</organism>
<sequence length="72" mass="8456">MRKKYNKLTQTESVKRNSLMFKKFKKLLATGKYGRMKLYEMLGDEFDISERNSVGGIIRSMENKEKSQTVKS</sequence>
<evidence type="ECO:0000313" key="2">
    <source>
        <dbReference type="EMBL" id="STC95749.1"/>
    </source>
</evidence>
<dbReference type="RefSeq" id="WP_123880279.1">
    <property type="nucleotide sequence ID" value="NZ_CP033920.1"/>
</dbReference>
<accession>A0A376DUA9</accession>
<gene>
    <name evidence="1" type="ORF">EG346_17100</name>
    <name evidence="2" type="ORF">NCTC13533_01979</name>
</gene>
<dbReference type="Proteomes" id="UP000273270">
    <property type="component" value="Chromosome"/>
</dbReference>
<dbReference type="Proteomes" id="UP000255224">
    <property type="component" value="Unassembled WGS sequence"/>
</dbReference>
<protein>
    <submittedName>
        <fullName evidence="2">Uncharacterized protein</fullName>
    </submittedName>
</protein>
<evidence type="ECO:0000313" key="4">
    <source>
        <dbReference type="Proteomes" id="UP000273270"/>
    </source>
</evidence>
<reference evidence="2 3" key="1">
    <citation type="submission" date="2018-06" db="EMBL/GenBank/DDBJ databases">
        <authorList>
            <consortium name="Pathogen Informatics"/>
            <person name="Doyle S."/>
        </authorList>
    </citation>
    <scope>NUCLEOTIDE SEQUENCE [LARGE SCALE GENOMIC DNA]</scope>
    <source>
        <strain evidence="2 3">NCTC13533</strain>
    </source>
</reference>
<dbReference type="EMBL" id="UFVQ01000003">
    <property type="protein sequence ID" value="STC95749.1"/>
    <property type="molecule type" value="Genomic_DNA"/>
</dbReference>
<evidence type="ECO:0000313" key="1">
    <source>
        <dbReference type="EMBL" id="AZA49791.1"/>
    </source>
</evidence>
<reference evidence="1" key="3">
    <citation type="submission" date="2018-11" db="EMBL/GenBank/DDBJ databases">
        <title>Proposal to divide the Flavobacteriaceae and reorganize its genera based on Amino Acid Identity values calculated from whole genome sequences.</title>
        <authorList>
            <person name="Nicholson A.C."/>
            <person name="Gulvik C.A."/>
            <person name="Whitney A.M."/>
            <person name="Humrighouse B.W."/>
            <person name="Bell M."/>
            <person name="Holmes B."/>
            <person name="Steigerwalt A."/>
            <person name="Villarma A."/>
            <person name="Sheth M."/>
            <person name="Batra D."/>
            <person name="Pryor J."/>
            <person name="Bernardet J.-F."/>
            <person name="Hugo C."/>
            <person name="Kampfer P."/>
            <person name="Newman J."/>
            <person name="Mcquiston J.R."/>
        </authorList>
    </citation>
    <scope>NUCLEOTIDE SEQUENCE [LARGE SCALE GENOMIC DNA]</scope>
    <source>
        <strain evidence="1">G0188</strain>
    </source>
</reference>
<name>A0A376DUA9_CHRCU</name>
<proteinExistence type="predicted"/>
<dbReference type="KEGG" id="ccau:EG346_17100"/>
<keyword evidence="4" id="KW-1185">Reference proteome</keyword>
<dbReference type="EMBL" id="CP033920">
    <property type="protein sequence ID" value="AZA49791.1"/>
    <property type="molecule type" value="Genomic_DNA"/>
</dbReference>
<reference evidence="4" key="2">
    <citation type="submission" date="2018-11" db="EMBL/GenBank/DDBJ databases">
        <title>Proposal to divide the Flavobacteriaceae and reorganize its genera based on Amino Acid Identity values calculated from whole genome sequences.</title>
        <authorList>
            <person name="Nicholson A.C."/>
            <person name="Gulvik C.A."/>
            <person name="Whitney A.M."/>
            <person name="Humrighouse B.W."/>
            <person name="Bell M."/>
            <person name="Holmes B."/>
            <person name="Steigerwalt A.G."/>
            <person name="Villarma A."/>
            <person name="Sheth M."/>
            <person name="Batra D."/>
            <person name="Pryor J."/>
            <person name="Bernardet J.-F."/>
            <person name="Hugo C."/>
            <person name="Kampfer P."/>
            <person name="Newman J."/>
            <person name="McQuiston J.R."/>
        </authorList>
    </citation>
    <scope>NUCLEOTIDE SEQUENCE [LARGE SCALE GENOMIC DNA]</scope>
    <source>
        <strain evidence="4">G0188</strain>
    </source>
</reference>
<dbReference type="AlphaFoldDB" id="A0A376DUA9"/>
<evidence type="ECO:0000313" key="3">
    <source>
        <dbReference type="Proteomes" id="UP000255224"/>
    </source>
</evidence>